<name>A0A066U9U2_9PSEU</name>
<dbReference type="AlphaFoldDB" id="A0A066U9U2"/>
<dbReference type="RefSeq" id="WP_043775083.1">
    <property type="nucleotide sequence ID" value="NZ_JMQI01000001.1"/>
</dbReference>
<dbReference type="EMBL" id="JMQI01000001">
    <property type="protein sequence ID" value="KDN24181.1"/>
    <property type="molecule type" value="Genomic_DNA"/>
</dbReference>
<dbReference type="eggNOG" id="COG0823">
    <property type="taxonomic scope" value="Bacteria"/>
</dbReference>
<accession>A0A066U9U2</accession>
<comment type="caution">
    <text evidence="1">The sequence shown here is derived from an EMBL/GenBank/DDBJ whole genome shotgun (WGS) entry which is preliminary data.</text>
</comment>
<evidence type="ECO:0000313" key="1">
    <source>
        <dbReference type="EMBL" id="KDN24181.1"/>
    </source>
</evidence>
<protein>
    <recommendedName>
        <fullName evidence="3">Biopolymer transporter Tol</fullName>
    </recommendedName>
</protein>
<gene>
    <name evidence="1" type="ORF">DV20_00365</name>
</gene>
<organism evidence="1 2">
    <name type="scientific">Amycolatopsis rifamycinica</name>
    <dbReference type="NCBI Taxonomy" id="287986"/>
    <lineage>
        <taxon>Bacteria</taxon>
        <taxon>Bacillati</taxon>
        <taxon>Actinomycetota</taxon>
        <taxon>Actinomycetes</taxon>
        <taxon>Pseudonocardiales</taxon>
        <taxon>Pseudonocardiaceae</taxon>
        <taxon>Amycolatopsis</taxon>
    </lineage>
</organism>
<evidence type="ECO:0000313" key="2">
    <source>
        <dbReference type="Proteomes" id="UP000027345"/>
    </source>
</evidence>
<dbReference type="STRING" id="287986.DV20_00365"/>
<reference evidence="1 2" key="1">
    <citation type="submission" date="2014-05" db="EMBL/GenBank/DDBJ databases">
        <title>Draft genome sequence of Amycolatopsis rifamycinica DSM 46095.</title>
        <authorList>
            <person name="Lal R."/>
            <person name="Saxena A."/>
            <person name="Kumari R."/>
            <person name="Mukherjee U."/>
            <person name="Singh P."/>
            <person name="Sangwan N."/>
            <person name="Mahato N.K."/>
        </authorList>
    </citation>
    <scope>NUCLEOTIDE SEQUENCE [LARGE SCALE GENOMIC DNA]</scope>
    <source>
        <strain evidence="1 2">DSM 46095</strain>
    </source>
</reference>
<proteinExistence type="predicted"/>
<sequence>MPEHTPDGRYIVVHGRRWRATDPEIPEDVRDRLQKHLMAARRVQDRARVQTAKVALGERGEPWWEQTSEQRRVRWESGLAELDQPTG</sequence>
<dbReference type="Proteomes" id="UP000027345">
    <property type="component" value="Unassembled WGS sequence"/>
</dbReference>
<evidence type="ECO:0008006" key="3">
    <source>
        <dbReference type="Google" id="ProtNLM"/>
    </source>
</evidence>
<dbReference type="OrthoDB" id="34459at2"/>
<keyword evidence="2" id="KW-1185">Reference proteome</keyword>